<accession>Q6H5M7</accession>
<sequence>MAEEVSDNNGRGVSLPPSWICGWLASRGANPTAVVLGEADPVVLAVLERGGSGGGGASGGRSDGGGWEAWRRRIRPLLRGNGDVRDGPDVHFLSHADPTTPMPDEEVEDEDKDGGDDEDSGSGFKQRW</sequence>
<evidence type="ECO:0000313" key="3">
    <source>
        <dbReference type="EMBL" id="BAD25972.1"/>
    </source>
</evidence>
<reference evidence="4" key="3">
    <citation type="journal article" date="2005" name="Nature">
        <title>The map-based sequence of the rice genome.</title>
        <authorList>
            <consortium name="International rice genome sequencing project (IRGSP)"/>
            <person name="Matsumoto T."/>
            <person name="Wu J."/>
            <person name="Kanamori H."/>
            <person name="Katayose Y."/>
            <person name="Fujisawa M."/>
            <person name="Namiki N."/>
            <person name="Mizuno H."/>
            <person name="Yamamoto K."/>
            <person name="Antonio B.A."/>
            <person name="Baba T."/>
            <person name="Sakata K."/>
            <person name="Nagamura Y."/>
            <person name="Aoki H."/>
            <person name="Arikawa K."/>
            <person name="Arita K."/>
            <person name="Bito T."/>
            <person name="Chiden Y."/>
            <person name="Fujitsuka N."/>
            <person name="Fukunaka R."/>
            <person name="Hamada M."/>
            <person name="Harada C."/>
            <person name="Hayashi A."/>
            <person name="Hijishita S."/>
            <person name="Honda M."/>
            <person name="Hosokawa S."/>
            <person name="Ichikawa Y."/>
            <person name="Idonuma A."/>
            <person name="Iijima M."/>
            <person name="Ikeda M."/>
            <person name="Ikeno M."/>
            <person name="Ito K."/>
            <person name="Ito S."/>
            <person name="Ito T."/>
            <person name="Ito Y."/>
            <person name="Ito Y."/>
            <person name="Iwabuchi A."/>
            <person name="Kamiya K."/>
            <person name="Karasawa W."/>
            <person name="Kurita K."/>
            <person name="Katagiri S."/>
            <person name="Kikuta A."/>
            <person name="Kobayashi H."/>
            <person name="Kobayashi N."/>
            <person name="Machita K."/>
            <person name="Maehara T."/>
            <person name="Masukawa M."/>
            <person name="Mizubayashi T."/>
            <person name="Mukai Y."/>
            <person name="Nagasaki H."/>
            <person name="Nagata Y."/>
            <person name="Naito S."/>
            <person name="Nakashima M."/>
            <person name="Nakama Y."/>
            <person name="Nakamichi Y."/>
            <person name="Nakamura M."/>
            <person name="Meguro A."/>
            <person name="Negishi M."/>
            <person name="Ohta I."/>
            <person name="Ohta T."/>
            <person name="Okamoto M."/>
            <person name="Ono N."/>
            <person name="Saji S."/>
            <person name="Sakaguchi M."/>
            <person name="Sakai K."/>
            <person name="Shibata M."/>
            <person name="Shimokawa T."/>
            <person name="Song J."/>
            <person name="Takazaki Y."/>
            <person name="Terasawa K."/>
            <person name="Tsugane M."/>
            <person name="Tsuji K."/>
            <person name="Ueda S."/>
            <person name="Waki K."/>
            <person name="Yamagata H."/>
            <person name="Yamamoto M."/>
            <person name="Yamamoto S."/>
            <person name="Yamane H."/>
            <person name="Yoshiki S."/>
            <person name="Yoshihara R."/>
            <person name="Yukawa K."/>
            <person name="Zhong H."/>
            <person name="Yano M."/>
            <person name="Yuan Q."/>
            <person name="Ouyang S."/>
            <person name="Liu J."/>
            <person name="Jones K.M."/>
            <person name="Gansberger K."/>
            <person name="Moffat K."/>
            <person name="Hill J."/>
            <person name="Bera J."/>
            <person name="Fadrosh D."/>
            <person name="Jin S."/>
            <person name="Johri S."/>
            <person name="Kim M."/>
            <person name="Overton L."/>
            <person name="Reardon M."/>
            <person name="Tsitrin T."/>
            <person name="Vuong H."/>
            <person name="Weaver B."/>
            <person name="Ciecko A."/>
            <person name="Tallon L."/>
            <person name="Jackson J."/>
            <person name="Pai G."/>
            <person name="Aken S.V."/>
            <person name="Utterback T."/>
            <person name="Reidmuller S."/>
            <person name="Feldblyum T."/>
            <person name="Hsiao J."/>
            <person name="Zismann V."/>
            <person name="Iobst S."/>
            <person name="de Vazeille A.R."/>
            <person name="Buell C.R."/>
            <person name="Ying K."/>
            <person name="Li Y."/>
            <person name="Lu T."/>
            <person name="Huang Y."/>
            <person name="Zhao Q."/>
            <person name="Feng Q."/>
            <person name="Zhang L."/>
            <person name="Zhu J."/>
            <person name="Weng Q."/>
            <person name="Mu J."/>
            <person name="Lu Y."/>
            <person name="Fan D."/>
            <person name="Liu Y."/>
            <person name="Guan J."/>
            <person name="Zhang Y."/>
            <person name="Yu S."/>
            <person name="Liu X."/>
            <person name="Zhang Y."/>
            <person name="Hong G."/>
            <person name="Han B."/>
            <person name="Choisne N."/>
            <person name="Demange N."/>
            <person name="Orjeda G."/>
            <person name="Samain S."/>
            <person name="Cattolico L."/>
            <person name="Pelletier E."/>
            <person name="Couloux A."/>
            <person name="Segurens B."/>
            <person name="Wincker P."/>
            <person name="D'Hont A."/>
            <person name="Scarpelli C."/>
            <person name="Weissenbach J."/>
            <person name="Salanoubat M."/>
            <person name="Quetier F."/>
            <person name="Yu Y."/>
            <person name="Kim H.R."/>
            <person name="Rambo T."/>
            <person name="Currie J."/>
            <person name="Collura K."/>
            <person name="Luo M."/>
            <person name="Yang T."/>
            <person name="Ammiraju J.S.S."/>
            <person name="Engler F."/>
            <person name="Soderlund C."/>
            <person name="Wing R.A."/>
            <person name="Palmer L.E."/>
            <person name="de la Bastide M."/>
            <person name="Spiegel L."/>
            <person name="Nascimento L."/>
            <person name="Zutavern T."/>
            <person name="O'Shaughnessy A."/>
            <person name="Dike S."/>
            <person name="Dedhia N."/>
            <person name="Preston R."/>
            <person name="Balija V."/>
            <person name="McCombie W.R."/>
            <person name="Chow T."/>
            <person name="Chen H."/>
            <person name="Chung M."/>
            <person name="Chen C."/>
            <person name="Shaw J."/>
            <person name="Wu H."/>
            <person name="Hsiao K."/>
            <person name="Chao Y."/>
            <person name="Chu M."/>
            <person name="Cheng C."/>
            <person name="Hour A."/>
            <person name="Lee P."/>
            <person name="Lin S."/>
            <person name="Lin Y."/>
            <person name="Liou J."/>
            <person name="Liu S."/>
            <person name="Hsing Y."/>
            <person name="Raghuvanshi S."/>
            <person name="Mohanty A."/>
            <person name="Bharti A.K."/>
            <person name="Gaur A."/>
            <person name="Gupta V."/>
            <person name="Kumar D."/>
            <person name="Ravi V."/>
            <person name="Vij S."/>
            <person name="Kapur A."/>
            <person name="Khurana P."/>
            <person name="Khurana P."/>
            <person name="Khurana J.P."/>
            <person name="Tyagi A.K."/>
            <person name="Gaikwad K."/>
            <person name="Singh A."/>
            <person name="Dalal V."/>
            <person name="Srivastava S."/>
            <person name="Dixit A."/>
            <person name="Pal A.K."/>
            <person name="Ghazi I.A."/>
            <person name="Yadav M."/>
            <person name="Pandit A."/>
            <person name="Bhargava A."/>
            <person name="Sureshbabu K."/>
            <person name="Batra K."/>
            <person name="Sharma T.R."/>
            <person name="Mohapatra T."/>
            <person name="Singh N.K."/>
            <person name="Messing J."/>
            <person name="Nelson A.B."/>
            <person name="Fuks G."/>
            <person name="Kavchok S."/>
            <person name="Keizer G."/>
            <person name="Linton E."/>
            <person name="Llaca V."/>
            <person name="Song R."/>
            <person name="Tanyolac B."/>
            <person name="Young S."/>
            <person name="Ho-Il K."/>
            <person name="Hahn J.H."/>
            <person name="Sangsakoo G."/>
            <person name="Vanavichit A."/>
            <person name="de Mattos Luiz.A.T."/>
            <person name="Zimmer P.D."/>
            <person name="Malone G."/>
            <person name="Dellagostin O."/>
            <person name="de Oliveira A.C."/>
            <person name="Bevan M."/>
            <person name="Bancroft I."/>
            <person name="Minx P."/>
            <person name="Cordum H."/>
            <person name="Wilson R."/>
            <person name="Cheng Z."/>
            <person name="Jin W."/>
            <person name="Jiang J."/>
            <person name="Leong S.A."/>
            <person name="Iwama H."/>
            <person name="Gojobori T."/>
            <person name="Itoh T."/>
            <person name="Niimura Y."/>
            <person name="Fujii Y."/>
            <person name="Habara T."/>
            <person name="Sakai H."/>
            <person name="Sato Y."/>
            <person name="Wilson G."/>
            <person name="Kumar K."/>
            <person name="McCouch S."/>
            <person name="Juretic N."/>
            <person name="Hoen D."/>
            <person name="Wright S."/>
            <person name="Bruskiewich R."/>
            <person name="Bureau T."/>
            <person name="Miyao A."/>
            <person name="Hirochika H."/>
            <person name="Nishikawa T."/>
            <person name="Kadowaki K."/>
            <person name="Sugiura M."/>
            <person name="Burr B."/>
            <person name="Sasaki T."/>
        </authorList>
    </citation>
    <scope>NUCLEOTIDE SEQUENCE [LARGE SCALE GENOMIC DNA]</scope>
    <source>
        <strain evidence="4">cv. Nipponbare</strain>
    </source>
</reference>
<feature type="region of interest" description="Disordered" evidence="1">
    <location>
        <begin position="78"/>
        <end position="128"/>
    </location>
</feature>
<evidence type="ECO:0000313" key="4">
    <source>
        <dbReference type="Proteomes" id="UP000000763"/>
    </source>
</evidence>
<reference evidence="2" key="2">
    <citation type="submission" date="2002-07" db="EMBL/GenBank/DDBJ databases">
        <title>Oryza sativa nipponbare(GA3) genomic DNA, chromosome 9, PAC clone:P0564H06.</title>
        <authorList>
            <person name="Sasaki T."/>
            <person name="Matsumoto T."/>
            <person name="Katayose Y."/>
        </authorList>
    </citation>
    <scope>NUCLEOTIDE SEQUENCE</scope>
</reference>
<reference evidence="3" key="1">
    <citation type="submission" date="2002-07" db="EMBL/GenBank/DDBJ databases">
        <title>Oryza sativa nipponbare(GA3) genomic DNA, chromosome 9, BAC clone:OJ1759_F09.</title>
        <authorList>
            <person name="Sasaki T."/>
            <person name="Matsumoto T."/>
            <person name="Hattori M."/>
            <person name="Sakaki Y."/>
            <person name="Katayose Y."/>
        </authorList>
    </citation>
    <scope>NUCLEOTIDE SEQUENCE</scope>
</reference>
<dbReference type="EMBL" id="AP005525">
    <property type="protein sequence ID" value="BAD25915.1"/>
    <property type="molecule type" value="Genomic_DNA"/>
</dbReference>
<dbReference type="AlphaFoldDB" id="Q6H5M7"/>
<evidence type="ECO:0000313" key="2">
    <source>
        <dbReference type="EMBL" id="BAD25915.1"/>
    </source>
</evidence>
<gene>
    <name evidence="3" type="ORF">OJ1759_F09.5</name>
    <name evidence="2" type="ORF">P0564H06.11</name>
</gene>
<evidence type="ECO:0000256" key="1">
    <source>
        <dbReference type="SAM" id="MobiDB-lite"/>
    </source>
</evidence>
<name>Q6H5M7_ORYSJ</name>
<dbReference type="EMBL" id="AP005580">
    <property type="protein sequence ID" value="BAD25972.1"/>
    <property type="molecule type" value="Genomic_DNA"/>
</dbReference>
<feature type="compositionally biased region" description="Acidic residues" evidence="1">
    <location>
        <begin position="103"/>
        <end position="120"/>
    </location>
</feature>
<protein>
    <submittedName>
        <fullName evidence="3">Uncharacterized protein</fullName>
    </submittedName>
</protein>
<proteinExistence type="predicted"/>
<feature type="compositionally biased region" description="Basic and acidic residues" evidence="1">
    <location>
        <begin position="82"/>
        <end position="94"/>
    </location>
</feature>
<dbReference type="Proteomes" id="UP000000763">
    <property type="component" value="Chromosome 9"/>
</dbReference>
<reference evidence="4" key="4">
    <citation type="journal article" date="2008" name="Nucleic Acids Res.">
        <title>The rice annotation project database (RAP-DB): 2008 update.</title>
        <authorList>
            <consortium name="The rice annotation project (RAP)"/>
        </authorList>
    </citation>
    <scope>GENOME REANNOTATION</scope>
    <source>
        <strain evidence="4">cv. Nipponbare</strain>
    </source>
</reference>
<organism evidence="3 4">
    <name type="scientific">Oryza sativa subsp. japonica</name>
    <name type="common">Rice</name>
    <dbReference type="NCBI Taxonomy" id="39947"/>
    <lineage>
        <taxon>Eukaryota</taxon>
        <taxon>Viridiplantae</taxon>
        <taxon>Streptophyta</taxon>
        <taxon>Embryophyta</taxon>
        <taxon>Tracheophyta</taxon>
        <taxon>Spermatophyta</taxon>
        <taxon>Magnoliopsida</taxon>
        <taxon>Liliopsida</taxon>
        <taxon>Poales</taxon>
        <taxon>Poaceae</taxon>
        <taxon>BOP clade</taxon>
        <taxon>Oryzoideae</taxon>
        <taxon>Oryzeae</taxon>
        <taxon>Oryzinae</taxon>
        <taxon>Oryza</taxon>
        <taxon>Oryza sativa</taxon>
    </lineage>
</organism>